<dbReference type="PRINTS" id="PR00622">
    <property type="entry name" value="HISTONEH3"/>
</dbReference>
<evidence type="ECO:0000256" key="5">
    <source>
        <dbReference type="ARBA" id="ARBA00022454"/>
    </source>
</evidence>
<dbReference type="VEuPathDB" id="FungiDB:EMCG_01117"/>
<sequence length="68" mass="8177">MIKDICKSKLIKFQISVLRALQEAAELFLIHKFKIINLLIIHVKQIIIQKRDIQLLHCFRQYITENEM</sequence>
<comment type="subcellular location">
    <subcellularLocation>
        <location evidence="2">Chromosome</location>
    </subcellularLocation>
</comment>
<dbReference type="GO" id="GO:0003677">
    <property type="term" value="F:DNA binding"/>
    <property type="evidence" value="ECO:0007669"/>
    <property type="project" value="InterPro"/>
</dbReference>
<evidence type="ECO:0000313" key="7">
    <source>
        <dbReference type="EMBL" id="KKZ66804.1"/>
    </source>
</evidence>
<dbReference type="InterPro" id="IPR000164">
    <property type="entry name" value="Histone_H3/CENP-A"/>
</dbReference>
<comment type="caution">
    <text evidence="7">The sequence shown here is derived from an EMBL/GenBank/DDBJ whole genome shotgun (WGS) entry which is preliminary data.</text>
</comment>
<protein>
    <submittedName>
        <fullName evidence="7">Uncharacterized protein</fullName>
    </submittedName>
</protein>
<name>A0A0G2J5J7_9EURO</name>
<evidence type="ECO:0000256" key="1">
    <source>
        <dbReference type="ARBA" id="ARBA00002001"/>
    </source>
</evidence>
<evidence type="ECO:0000256" key="3">
    <source>
        <dbReference type="ARBA" id="ARBA00010343"/>
    </source>
</evidence>
<dbReference type="GO" id="GO:0046982">
    <property type="term" value="F:protein heterodimerization activity"/>
    <property type="evidence" value="ECO:0007669"/>
    <property type="project" value="InterPro"/>
</dbReference>
<keyword evidence="5" id="KW-0158">Chromosome</keyword>
<dbReference type="GO" id="GO:0030527">
    <property type="term" value="F:structural constituent of chromatin"/>
    <property type="evidence" value="ECO:0007669"/>
    <property type="project" value="InterPro"/>
</dbReference>
<accession>A0A0G2J5J7</accession>
<gene>
    <name evidence="7" type="ORF">EMCG_01117</name>
</gene>
<dbReference type="Proteomes" id="UP000034164">
    <property type="component" value="Unassembled WGS sequence"/>
</dbReference>
<comment type="subunit">
    <text evidence="4">The nucleosome is a histone octamer containing two molecules each of H2A, H2B, H3 and H4 assembled in one H3-H4 heterotetramer and two H2A-H2B heterodimers. The octamer wraps approximately 147 bp of DNA.</text>
</comment>
<evidence type="ECO:0000313" key="8">
    <source>
        <dbReference type="Proteomes" id="UP000034164"/>
    </source>
</evidence>
<dbReference type="EMBL" id="LCZI01000402">
    <property type="protein sequence ID" value="KKZ66804.1"/>
    <property type="molecule type" value="Genomic_DNA"/>
</dbReference>
<proteinExistence type="inferred from homology"/>
<dbReference type="GO" id="GO:0000786">
    <property type="term" value="C:nucleosome"/>
    <property type="evidence" value="ECO:0007669"/>
    <property type="project" value="UniProtKB-KW"/>
</dbReference>
<reference evidence="8" key="1">
    <citation type="journal article" date="2015" name="PLoS Genet.">
        <title>The dynamic genome and transcriptome of the human fungal pathogen Blastomyces and close relative Emmonsia.</title>
        <authorList>
            <person name="Munoz J.F."/>
            <person name="Gauthier G.M."/>
            <person name="Desjardins C.A."/>
            <person name="Gallo J.E."/>
            <person name="Holder J."/>
            <person name="Sullivan T.D."/>
            <person name="Marty A.J."/>
            <person name="Carmen J.C."/>
            <person name="Chen Z."/>
            <person name="Ding L."/>
            <person name="Gujja S."/>
            <person name="Magrini V."/>
            <person name="Misas E."/>
            <person name="Mitreva M."/>
            <person name="Priest M."/>
            <person name="Saif S."/>
            <person name="Whiston E.A."/>
            <person name="Young S."/>
            <person name="Zeng Q."/>
            <person name="Goldman W.E."/>
            <person name="Mardis E.R."/>
            <person name="Taylor J.W."/>
            <person name="McEwen J.G."/>
            <person name="Clay O.K."/>
            <person name="Klein B.S."/>
            <person name="Cuomo C.A."/>
        </authorList>
    </citation>
    <scope>NUCLEOTIDE SEQUENCE [LARGE SCALE GENOMIC DNA]</scope>
    <source>
        <strain evidence="8">UAMH 3008</strain>
    </source>
</reference>
<dbReference type="AlphaFoldDB" id="A0A0G2J5J7"/>
<organism evidence="7 8">
    <name type="scientific">[Emmonsia] crescens</name>
    <dbReference type="NCBI Taxonomy" id="73230"/>
    <lineage>
        <taxon>Eukaryota</taxon>
        <taxon>Fungi</taxon>
        <taxon>Dikarya</taxon>
        <taxon>Ascomycota</taxon>
        <taxon>Pezizomycotina</taxon>
        <taxon>Eurotiomycetes</taxon>
        <taxon>Eurotiomycetidae</taxon>
        <taxon>Onygenales</taxon>
        <taxon>Ajellomycetaceae</taxon>
        <taxon>Emergomyces</taxon>
    </lineage>
</organism>
<comment type="function">
    <text evidence="1">Core component of nucleosome. Nucleosomes wrap and compact DNA into chromatin, limiting DNA accessibility to the cellular machineries which require DNA as a template. Histones thereby play a central role in transcription regulation, DNA repair, DNA replication and chromosomal stability. DNA accessibility is regulated via a complex set of post-translational modifications of histones, also called histone code, and nucleosome remodeling.</text>
</comment>
<keyword evidence="6" id="KW-0238">DNA-binding</keyword>
<evidence type="ECO:0000256" key="2">
    <source>
        <dbReference type="ARBA" id="ARBA00004286"/>
    </source>
</evidence>
<dbReference type="Gene3D" id="1.10.20.10">
    <property type="entry name" value="Histone, subunit A"/>
    <property type="match status" value="1"/>
</dbReference>
<keyword evidence="6" id="KW-0544">Nucleosome core</keyword>
<evidence type="ECO:0000256" key="4">
    <source>
        <dbReference type="ARBA" id="ARBA00011538"/>
    </source>
</evidence>
<dbReference type="InterPro" id="IPR009072">
    <property type="entry name" value="Histone-fold"/>
</dbReference>
<comment type="similarity">
    <text evidence="3">Belongs to the histone H3 family.</text>
</comment>
<dbReference type="SUPFAM" id="SSF47113">
    <property type="entry name" value="Histone-fold"/>
    <property type="match status" value="1"/>
</dbReference>
<evidence type="ECO:0000256" key="6">
    <source>
        <dbReference type="ARBA" id="ARBA00023269"/>
    </source>
</evidence>
<dbReference type="OrthoDB" id="420022at2759"/>